<dbReference type="CDD" id="cd06563">
    <property type="entry name" value="GH20_chitobiase-like"/>
    <property type="match status" value="1"/>
</dbReference>
<evidence type="ECO:0000256" key="4">
    <source>
        <dbReference type="ARBA" id="ARBA00022801"/>
    </source>
</evidence>
<dbReference type="RefSeq" id="WP_148377147.1">
    <property type="nucleotide sequence ID" value="NZ_VSIY01000004.1"/>
</dbReference>
<keyword evidence="5" id="KW-0326">Glycosidase</keyword>
<evidence type="ECO:0000256" key="3">
    <source>
        <dbReference type="ARBA" id="ARBA00012663"/>
    </source>
</evidence>
<feature type="domain" description="Glycoside hydrolase family 20 catalytic" evidence="10">
    <location>
        <begin position="263"/>
        <end position="608"/>
    </location>
</feature>
<dbReference type="EC" id="3.2.1.52" evidence="3"/>
<dbReference type="GO" id="GO:0005975">
    <property type="term" value="P:carbohydrate metabolic process"/>
    <property type="evidence" value="ECO:0007669"/>
    <property type="project" value="InterPro"/>
</dbReference>
<dbReference type="AlphaFoldDB" id="A0A5D0RP73"/>
<organism evidence="12 13">
    <name type="scientific">Maritimibacter fusiformis</name>
    <dbReference type="NCBI Taxonomy" id="2603819"/>
    <lineage>
        <taxon>Bacteria</taxon>
        <taxon>Pseudomonadati</taxon>
        <taxon>Pseudomonadota</taxon>
        <taxon>Alphaproteobacteria</taxon>
        <taxon>Rhodobacterales</taxon>
        <taxon>Roseobacteraceae</taxon>
        <taxon>Maritimibacter</taxon>
    </lineage>
</organism>
<sequence length="627" mass="66632">MSFRLEQFWRPEGDANGTLTLVLINAGADTPGPARLCFGSTTMPRADAMLTGGRLGRSIATHQEIALDTTPGPGQRHEITIRGLSHRPSNRTHGALAAWLELEDGSVRAVDCGDLQPPEGTARGPVRDWPEGRVEVPVSILPWPAEVRLEGFGPAPLLVPGPGCDAAPFIEVMRLHRRLFPAAPAPFALTGDAGASAVTPRLDDTLSAEGYRLVFGDGITLVHADAAGLRHGLIVLAQIAHAARNDARFAFPAGGEIADAPRFEWRGCHFDVARNFHGVEVVTRLLDILAWLRMNRLHWHLTDDEGWRLPSRAFPDLGTTGAARARGGHQPPQYADGPAGQSGHYTEADIAAVLAHAGKLGIAVMPEIDIPGHCTALMAAVPGLRDPGEPEESYRSIQQFPNNALNPGLARTYVVVETLLAEAARLFPGARLHIGGDEVDARTWAGSPAAQALAQAEGLAGTPELQAHFMRRAQAMVAGLGRDLGAWDEAADGGGIVPENTLLFAWRSVGKTAELIAAGYDVVATPGQAYYLDMVQGAGWDSPGAAWAGIATPESTYRFDPAEGLPDGPGRLIGVQAGIWTEHLNTVARLNDMLFPRLAAVAEAGWTPQAGRDWPRFAALSKGLPTL</sequence>
<dbReference type="Gene3D" id="3.20.20.80">
    <property type="entry name" value="Glycosidases"/>
    <property type="match status" value="1"/>
</dbReference>
<dbReference type="InterPro" id="IPR025705">
    <property type="entry name" value="Beta_hexosaminidase_sua/sub"/>
</dbReference>
<evidence type="ECO:0000256" key="6">
    <source>
        <dbReference type="ARBA" id="ARBA00030512"/>
    </source>
</evidence>
<comment type="caution">
    <text evidence="12">The sequence shown here is derived from an EMBL/GenBank/DDBJ whole genome shotgun (WGS) entry which is preliminary data.</text>
</comment>
<dbReference type="Pfam" id="PF02838">
    <property type="entry name" value="Glyco_hydro_20b"/>
    <property type="match status" value="1"/>
</dbReference>
<evidence type="ECO:0000256" key="5">
    <source>
        <dbReference type="ARBA" id="ARBA00023295"/>
    </source>
</evidence>
<reference evidence="12 13" key="1">
    <citation type="submission" date="2019-08" db="EMBL/GenBank/DDBJ databases">
        <title>Identification of a novel species of the genus Boseongicola.</title>
        <authorList>
            <person name="Zhang X.-Q."/>
        </authorList>
    </citation>
    <scope>NUCLEOTIDE SEQUENCE [LARGE SCALE GENOMIC DNA]</scope>
    <source>
        <strain evidence="12 13">HY14</strain>
    </source>
</reference>
<dbReference type="GO" id="GO:0004563">
    <property type="term" value="F:beta-N-acetylhexosaminidase activity"/>
    <property type="evidence" value="ECO:0007669"/>
    <property type="project" value="UniProtKB-EC"/>
</dbReference>
<dbReference type="EMBL" id="VSIY01000004">
    <property type="protein sequence ID" value="TYB82384.1"/>
    <property type="molecule type" value="Genomic_DNA"/>
</dbReference>
<proteinExistence type="inferred from homology"/>
<evidence type="ECO:0000256" key="8">
    <source>
        <dbReference type="PIRSR" id="PIRSR625705-1"/>
    </source>
</evidence>
<dbReference type="Gene3D" id="3.30.379.10">
    <property type="entry name" value="Chitobiase/beta-hexosaminidase domain 2-like"/>
    <property type="match status" value="1"/>
</dbReference>
<dbReference type="GO" id="GO:0030203">
    <property type="term" value="P:glycosaminoglycan metabolic process"/>
    <property type="evidence" value="ECO:0007669"/>
    <property type="project" value="TreeGrafter"/>
</dbReference>
<evidence type="ECO:0000256" key="7">
    <source>
        <dbReference type="ARBA" id="ARBA00033000"/>
    </source>
</evidence>
<dbReference type="PANTHER" id="PTHR22600">
    <property type="entry name" value="BETA-HEXOSAMINIDASE"/>
    <property type="match status" value="1"/>
</dbReference>
<evidence type="ECO:0000256" key="1">
    <source>
        <dbReference type="ARBA" id="ARBA00001231"/>
    </source>
</evidence>
<keyword evidence="13" id="KW-1185">Reference proteome</keyword>
<dbReference type="GO" id="GO:0016020">
    <property type="term" value="C:membrane"/>
    <property type="evidence" value="ECO:0007669"/>
    <property type="project" value="TreeGrafter"/>
</dbReference>
<dbReference type="PRINTS" id="PR00738">
    <property type="entry name" value="GLHYDRLASE20"/>
</dbReference>
<comment type="catalytic activity">
    <reaction evidence="1">
        <text>Hydrolysis of terminal non-reducing N-acetyl-D-hexosamine residues in N-acetyl-beta-D-hexosaminides.</text>
        <dbReference type="EC" id="3.2.1.52"/>
    </reaction>
</comment>
<dbReference type="Proteomes" id="UP000322080">
    <property type="component" value="Unassembled WGS sequence"/>
</dbReference>
<dbReference type="Pfam" id="PF00728">
    <property type="entry name" value="Glyco_hydro_20"/>
    <property type="match status" value="1"/>
</dbReference>
<feature type="region of interest" description="Disordered" evidence="9">
    <location>
        <begin position="320"/>
        <end position="341"/>
    </location>
</feature>
<evidence type="ECO:0000256" key="9">
    <source>
        <dbReference type="SAM" id="MobiDB-lite"/>
    </source>
</evidence>
<dbReference type="SUPFAM" id="SSF55545">
    <property type="entry name" value="beta-N-acetylhexosaminidase-like domain"/>
    <property type="match status" value="1"/>
</dbReference>
<comment type="similarity">
    <text evidence="2">Belongs to the glycosyl hydrolase 20 family.</text>
</comment>
<keyword evidence="4" id="KW-0378">Hydrolase</keyword>
<gene>
    <name evidence="12" type="ORF">FVF75_06615</name>
</gene>
<evidence type="ECO:0000256" key="2">
    <source>
        <dbReference type="ARBA" id="ARBA00006285"/>
    </source>
</evidence>
<evidence type="ECO:0000313" key="12">
    <source>
        <dbReference type="EMBL" id="TYB82384.1"/>
    </source>
</evidence>
<evidence type="ECO:0000259" key="10">
    <source>
        <dbReference type="Pfam" id="PF00728"/>
    </source>
</evidence>
<dbReference type="InterPro" id="IPR029018">
    <property type="entry name" value="Hex-like_dom2"/>
</dbReference>
<dbReference type="InterPro" id="IPR015882">
    <property type="entry name" value="HEX_bac_N"/>
</dbReference>
<dbReference type="PANTHER" id="PTHR22600:SF57">
    <property type="entry name" value="BETA-N-ACETYLHEXOSAMINIDASE"/>
    <property type="match status" value="1"/>
</dbReference>
<name>A0A5D0RP73_9RHOB</name>
<protein>
    <recommendedName>
        <fullName evidence="3">beta-N-acetylhexosaminidase</fullName>
        <ecNumber evidence="3">3.2.1.52</ecNumber>
    </recommendedName>
    <alternativeName>
        <fullName evidence="6">Beta-N-acetylhexosaminidase</fullName>
    </alternativeName>
    <alternativeName>
        <fullName evidence="7">N-acetyl-beta-glucosaminidase</fullName>
    </alternativeName>
</protein>
<dbReference type="InterPro" id="IPR017853">
    <property type="entry name" value="GH"/>
</dbReference>
<evidence type="ECO:0000259" key="11">
    <source>
        <dbReference type="Pfam" id="PF02838"/>
    </source>
</evidence>
<feature type="domain" description="Beta-hexosaminidase bacterial type N-terminal" evidence="11">
    <location>
        <begin position="188"/>
        <end position="259"/>
    </location>
</feature>
<feature type="active site" description="Proton donor" evidence="8">
    <location>
        <position position="438"/>
    </location>
</feature>
<dbReference type="InterPro" id="IPR015883">
    <property type="entry name" value="Glyco_hydro_20_cat"/>
</dbReference>
<accession>A0A5D0RP73</accession>
<dbReference type="SUPFAM" id="SSF51445">
    <property type="entry name" value="(Trans)glycosidases"/>
    <property type="match status" value="1"/>
</dbReference>
<evidence type="ECO:0000313" key="13">
    <source>
        <dbReference type="Proteomes" id="UP000322080"/>
    </source>
</evidence>